<reference evidence="1" key="1">
    <citation type="journal article" date="2014" name="Front. Microbiol.">
        <title>High frequency of phylogenetically diverse reductive dehalogenase-homologous genes in deep subseafloor sedimentary metagenomes.</title>
        <authorList>
            <person name="Kawai M."/>
            <person name="Futagami T."/>
            <person name="Toyoda A."/>
            <person name="Takaki Y."/>
            <person name="Nishi S."/>
            <person name="Hori S."/>
            <person name="Arai W."/>
            <person name="Tsubouchi T."/>
            <person name="Morono Y."/>
            <person name="Uchiyama I."/>
            <person name="Ito T."/>
            <person name="Fujiyama A."/>
            <person name="Inagaki F."/>
            <person name="Takami H."/>
        </authorList>
    </citation>
    <scope>NUCLEOTIDE SEQUENCE</scope>
    <source>
        <strain evidence="1">Expedition CK06-06</strain>
    </source>
</reference>
<accession>X1AWA9</accession>
<proteinExistence type="predicted"/>
<dbReference type="EMBL" id="BART01012922">
    <property type="protein sequence ID" value="GAG87030.1"/>
    <property type="molecule type" value="Genomic_DNA"/>
</dbReference>
<organism evidence="1">
    <name type="scientific">marine sediment metagenome</name>
    <dbReference type="NCBI Taxonomy" id="412755"/>
    <lineage>
        <taxon>unclassified sequences</taxon>
        <taxon>metagenomes</taxon>
        <taxon>ecological metagenomes</taxon>
    </lineage>
</organism>
<feature type="non-terminal residue" evidence="1">
    <location>
        <position position="64"/>
    </location>
</feature>
<comment type="caution">
    <text evidence="1">The sequence shown here is derived from an EMBL/GenBank/DDBJ whole genome shotgun (WGS) entry which is preliminary data.</text>
</comment>
<dbReference type="AlphaFoldDB" id="X1AWA9"/>
<sequence length="64" mass="7722">MDKVKIFLHTGKNECSRCKIRMAKFTILRFYTNIANDVIFLCDYCFNMEKLNFYKDYNVVKCYG</sequence>
<gene>
    <name evidence="1" type="ORF">S01H4_26706</name>
</gene>
<protein>
    <submittedName>
        <fullName evidence="1">Uncharacterized protein</fullName>
    </submittedName>
</protein>
<name>X1AWA9_9ZZZZ</name>
<evidence type="ECO:0000313" key="1">
    <source>
        <dbReference type="EMBL" id="GAG87030.1"/>
    </source>
</evidence>